<name>A0A6G9YA47_9NOCA</name>
<sequence>MTDCRVCVRVRSGARGHGICTCNSFTCQGIPSIVPHVRERYGIDAPKVVAGFSAVALLLTALVFPVTLVMNMTFGYTAAWVTGIALGGYTLVLWASLAWTVAGSVVGKRREWALMLDELSLRGDERVLEVGPGRGAVLVQIAQRLTTGRAVGIDLWRTQDQSGNSQKWLLDNAHTAGVADRIEAHTGDMRSLPFPDASFDLTVASLAIHNVPAADQEKVVTELVRVLKPGGRVVILDFRQIEQLAAALREAGAREITVSNRRWRVHPSVRVVRAAV</sequence>
<keyword evidence="4" id="KW-1185">Reference proteome</keyword>
<gene>
    <name evidence="3" type="ORF">F5544_10935</name>
</gene>
<dbReference type="GO" id="GO:0032259">
    <property type="term" value="P:methylation"/>
    <property type="evidence" value="ECO:0007669"/>
    <property type="project" value="UniProtKB-KW"/>
</dbReference>
<organism evidence="3 4">
    <name type="scientific">Nocardia arthritidis</name>
    <dbReference type="NCBI Taxonomy" id="228602"/>
    <lineage>
        <taxon>Bacteria</taxon>
        <taxon>Bacillati</taxon>
        <taxon>Actinomycetota</taxon>
        <taxon>Actinomycetes</taxon>
        <taxon>Mycobacteriales</taxon>
        <taxon>Nocardiaceae</taxon>
        <taxon>Nocardia</taxon>
    </lineage>
</organism>
<keyword evidence="1" id="KW-0472">Membrane</keyword>
<dbReference type="Gene3D" id="3.40.50.150">
    <property type="entry name" value="Vaccinia Virus protein VP39"/>
    <property type="match status" value="1"/>
</dbReference>
<feature type="domain" description="Methyltransferase type 11" evidence="2">
    <location>
        <begin position="128"/>
        <end position="235"/>
    </location>
</feature>
<evidence type="ECO:0000313" key="4">
    <source>
        <dbReference type="Proteomes" id="UP000503540"/>
    </source>
</evidence>
<dbReference type="SUPFAM" id="SSF53335">
    <property type="entry name" value="S-adenosyl-L-methionine-dependent methyltransferases"/>
    <property type="match status" value="1"/>
</dbReference>
<dbReference type="InterPro" id="IPR029063">
    <property type="entry name" value="SAM-dependent_MTases_sf"/>
</dbReference>
<dbReference type="GO" id="GO:0008757">
    <property type="term" value="F:S-adenosylmethionine-dependent methyltransferase activity"/>
    <property type="evidence" value="ECO:0007669"/>
    <property type="project" value="InterPro"/>
</dbReference>
<keyword evidence="1" id="KW-0812">Transmembrane</keyword>
<dbReference type="InterPro" id="IPR013216">
    <property type="entry name" value="Methyltransf_11"/>
</dbReference>
<feature type="transmembrane region" description="Helical" evidence="1">
    <location>
        <begin position="80"/>
        <end position="106"/>
    </location>
</feature>
<reference evidence="3 4" key="1">
    <citation type="journal article" date="2019" name="ACS Chem. Biol.">
        <title>Identification and Mobilization of a Cryptic Antibiotic Biosynthesis Gene Locus from a Human-Pathogenic Nocardia Isolate.</title>
        <authorList>
            <person name="Herisse M."/>
            <person name="Ishida K."/>
            <person name="Porter J.L."/>
            <person name="Howden B."/>
            <person name="Hertweck C."/>
            <person name="Stinear T.P."/>
            <person name="Pidot S.J."/>
        </authorList>
    </citation>
    <scope>NUCLEOTIDE SEQUENCE [LARGE SCALE GENOMIC DNA]</scope>
    <source>
        <strain evidence="3 4">AUSMDU00012717</strain>
    </source>
</reference>
<evidence type="ECO:0000256" key="1">
    <source>
        <dbReference type="SAM" id="Phobius"/>
    </source>
</evidence>
<evidence type="ECO:0000313" key="3">
    <source>
        <dbReference type="EMBL" id="QIS10082.1"/>
    </source>
</evidence>
<evidence type="ECO:0000259" key="2">
    <source>
        <dbReference type="Pfam" id="PF08241"/>
    </source>
</evidence>
<dbReference type="PANTHER" id="PTHR45277">
    <property type="entry name" value="EXPRESSED PROTEIN"/>
    <property type="match status" value="1"/>
</dbReference>
<dbReference type="PANTHER" id="PTHR45277:SF1">
    <property type="entry name" value="EXPRESSED PROTEIN"/>
    <property type="match status" value="1"/>
</dbReference>
<dbReference type="AlphaFoldDB" id="A0A6G9YA47"/>
<dbReference type="CDD" id="cd02440">
    <property type="entry name" value="AdoMet_MTases"/>
    <property type="match status" value="1"/>
</dbReference>
<keyword evidence="3" id="KW-0489">Methyltransferase</keyword>
<feature type="transmembrane region" description="Helical" evidence="1">
    <location>
        <begin position="48"/>
        <end position="68"/>
    </location>
</feature>
<protein>
    <submittedName>
        <fullName evidence="3">Methyltransferase domain-containing protein</fullName>
    </submittedName>
</protein>
<keyword evidence="3" id="KW-0808">Transferase</keyword>
<proteinExistence type="predicted"/>
<dbReference type="EMBL" id="CP046172">
    <property type="protein sequence ID" value="QIS10082.1"/>
    <property type="molecule type" value="Genomic_DNA"/>
</dbReference>
<keyword evidence="1" id="KW-1133">Transmembrane helix</keyword>
<accession>A0A6G9YA47</accession>
<dbReference type="Proteomes" id="UP000503540">
    <property type="component" value="Chromosome"/>
</dbReference>
<dbReference type="KEGG" id="nah:F5544_10935"/>
<dbReference type="Pfam" id="PF08241">
    <property type="entry name" value="Methyltransf_11"/>
    <property type="match status" value="1"/>
</dbReference>